<proteinExistence type="predicted"/>
<keyword evidence="1" id="KW-0472">Membrane</keyword>
<keyword evidence="1" id="KW-1133">Transmembrane helix</keyword>
<dbReference type="AlphaFoldDB" id="X1CTL1"/>
<feature type="transmembrane region" description="Helical" evidence="1">
    <location>
        <begin position="49"/>
        <end position="71"/>
    </location>
</feature>
<evidence type="ECO:0000313" key="2">
    <source>
        <dbReference type="EMBL" id="GAH11811.1"/>
    </source>
</evidence>
<evidence type="ECO:0000256" key="1">
    <source>
        <dbReference type="SAM" id="Phobius"/>
    </source>
</evidence>
<organism evidence="2">
    <name type="scientific">marine sediment metagenome</name>
    <dbReference type="NCBI Taxonomy" id="412755"/>
    <lineage>
        <taxon>unclassified sequences</taxon>
        <taxon>metagenomes</taxon>
        <taxon>ecological metagenomes</taxon>
    </lineage>
</organism>
<keyword evidence="1" id="KW-0812">Transmembrane</keyword>
<reference evidence="2" key="1">
    <citation type="journal article" date="2014" name="Front. Microbiol.">
        <title>High frequency of phylogenetically diverse reductive dehalogenase-homologous genes in deep subseafloor sedimentary metagenomes.</title>
        <authorList>
            <person name="Kawai M."/>
            <person name="Futagami T."/>
            <person name="Toyoda A."/>
            <person name="Takaki Y."/>
            <person name="Nishi S."/>
            <person name="Hori S."/>
            <person name="Arai W."/>
            <person name="Tsubouchi T."/>
            <person name="Morono Y."/>
            <person name="Uchiyama I."/>
            <person name="Ito T."/>
            <person name="Fujiyama A."/>
            <person name="Inagaki F."/>
            <person name="Takami H."/>
        </authorList>
    </citation>
    <scope>NUCLEOTIDE SEQUENCE</scope>
    <source>
        <strain evidence="2">Expedition CK06-06</strain>
    </source>
</reference>
<dbReference type="EMBL" id="BART01029881">
    <property type="protein sequence ID" value="GAH11811.1"/>
    <property type="molecule type" value="Genomic_DNA"/>
</dbReference>
<gene>
    <name evidence="2" type="ORF">S01H4_52324</name>
</gene>
<name>X1CTL1_9ZZZZ</name>
<protein>
    <submittedName>
        <fullName evidence="2">Uncharacterized protein</fullName>
    </submittedName>
</protein>
<feature type="transmembrane region" description="Helical" evidence="1">
    <location>
        <begin position="12"/>
        <end position="37"/>
    </location>
</feature>
<feature type="transmembrane region" description="Helical" evidence="1">
    <location>
        <begin position="83"/>
        <end position="106"/>
    </location>
</feature>
<feature type="non-terminal residue" evidence="2">
    <location>
        <position position="188"/>
    </location>
</feature>
<accession>X1CTL1</accession>
<feature type="transmembrane region" description="Helical" evidence="1">
    <location>
        <begin position="118"/>
        <end position="139"/>
    </location>
</feature>
<sequence>MGNKESFNFKKLSKFIPFIFTKPLIIAFGVLTFLNYLQFITVRHSGGSIAFNSTFPVNLIIGIGIILDLFFIKNKKVFRNIGYVGMTLAISGFLFILITTLTSYFFNIGGENIVLRTYPGFYFCFITIALIVIEILLNLRINEKPVVKIEKIREKVPKSKEFLKKGLKGVTKKVGEIAGDMAGDLVED</sequence>
<comment type="caution">
    <text evidence="2">The sequence shown here is derived from an EMBL/GenBank/DDBJ whole genome shotgun (WGS) entry which is preliminary data.</text>
</comment>